<dbReference type="GO" id="GO:0003887">
    <property type="term" value="F:DNA-directed DNA polymerase activity"/>
    <property type="evidence" value="ECO:0007669"/>
    <property type="project" value="UniProtKB-KW"/>
</dbReference>
<dbReference type="Gene3D" id="1.20.272.10">
    <property type="match status" value="1"/>
</dbReference>
<dbReference type="InterPro" id="IPR048466">
    <property type="entry name" value="DNA_pol3_delta-like_C"/>
</dbReference>
<dbReference type="RefSeq" id="WP_147353285.1">
    <property type="nucleotide sequence ID" value="NZ_CP060632.1"/>
</dbReference>
<dbReference type="Proteomes" id="UP000515819">
    <property type="component" value="Chromosome"/>
</dbReference>
<dbReference type="SUPFAM" id="SSF52540">
    <property type="entry name" value="P-loop containing nucleoside triphosphate hydrolases"/>
    <property type="match status" value="1"/>
</dbReference>
<dbReference type="PANTHER" id="PTHR34388:SF1">
    <property type="entry name" value="DNA POLYMERASE III SUBUNIT DELTA"/>
    <property type="match status" value="1"/>
</dbReference>
<dbReference type="EMBL" id="CP060632">
    <property type="protein sequence ID" value="QNM00319.1"/>
    <property type="molecule type" value="Genomic_DNA"/>
</dbReference>
<evidence type="ECO:0000256" key="6">
    <source>
        <dbReference type="ARBA" id="ARBA00022932"/>
    </source>
</evidence>
<dbReference type="GO" id="GO:0003677">
    <property type="term" value="F:DNA binding"/>
    <property type="evidence" value="ECO:0007669"/>
    <property type="project" value="InterPro"/>
</dbReference>
<evidence type="ECO:0000256" key="5">
    <source>
        <dbReference type="ARBA" id="ARBA00022705"/>
    </source>
</evidence>
<keyword evidence="12" id="KW-1185">Reference proteome</keyword>
<evidence type="ECO:0000313" key="11">
    <source>
        <dbReference type="EMBL" id="QNM00319.1"/>
    </source>
</evidence>
<comment type="similarity">
    <text evidence="7">Belongs to the DNA polymerase HolA subunit family.</text>
</comment>
<evidence type="ECO:0000259" key="10">
    <source>
        <dbReference type="Pfam" id="PF21694"/>
    </source>
</evidence>
<dbReference type="Gene3D" id="1.10.8.60">
    <property type="match status" value="1"/>
</dbReference>
<dbReference type="AlphaFoldDB" id="A0A7G9FP37"/>
<evidence type="ECO:0000256" key="8">
    <source>
        <dbReference type="ARBA" id="ARBA00049244"/>
    </source>
</evidence>
<dbReference type="NCBIfam" id="TIGR01128">
    <property type="entry name" value="holA"/>
    <property type="match status" value="1"/>
</dbReference>
<evidence type="ECO:0000313" key="12">
    <source>
        <dbReference type="Proteomes" id="UP000515819"/>
    </source>
</evidence>
<dbReference type="GO" id="GO:0006261">
    <property type="term" value="P:DNA-templated DNA replication"/>
    <property type="evidence" value="ECO:0007669"/>
    <property type="project" value="TreeGrafter"/>
</dbReference>
<feature type="domain" description="DNA polymerase III delta N-terminal" evidence="9">
    <location>
        <begin position="26"/>
        <end position="136"/>
    </location>
</feature>
<evidence type="ECO:0000256" key="1">
    <source>
        <dbReference type="ARBA" id="ARBA00012417"/>
    </source>
</evidence>
<evidence type="ECO:0000259" key="9">
    <source>
        <dbReference type="Pfam" id="PF06144"/>
    </source>
</evidence>
<proteinExistence type="inferred from homology"/>
<dbReference type="InterPro" id="IPR005790">
    <property type="entry name" value="DNA_polIII_delta"/>
</dbReference>
<name>A0A7G9FP37_9FIRM</name>
<dbReference type="Gene3D" id="3.40.50.300">
    <property type="entry name" value="P-loop containing nucleotide triphosphate hydrolases"/>
    <property type="match status" value="1"/>
</dbReference>
<dbReference type="PANTHER" id="PTHR34388">
    <property type="entry name" value="DNA POLYMERASE III SUBUNIT DELTA"/>
    <property type="match status" value="1"/>
</dbReference>
<keyword evidence="4 11" id="KW-0548">Nucleotidyltransferase</keyword>
<dbReference type="InterPro" id="IPR008921">
    <property type="entry name" value="DNA_pol3_clamp-load_cplx_C"/>
</dbReference>
<reference evidence="11 12" key="1">
    <citation type="submission" date="2020-08" db="EMBL/GenBank/DDBJ databases">
        <authorList>
            <person name="Liu C."/>
            <person name="Sun Q."/>
        </authorList>
    </citation>
    <scope>NUCLEOTIDE SEQUENCE [LARGE SCALE GENOMIC DNA]</scope>
    <source>
        <strain evidence="11 12">NSJ-4</strain>
    </source>
</reference>
<dbReference type="GO" id="GO:0009360">
    <property type="term" value="C:DNA polymerase III complex"/>
    <property type="evidence" value="ECO:0007669"/>
    <property type="project" value="InterPro"/>
</dbReference>
<keyword evidence="5" id="KW-0235">DNA replication</keyword>
<dbReference type="InterPro" id="IPR010372">
    <property type="entry name" value="DNA_pol3_delta_N"/>
</dbReference>
<evidence type="ECO:0000256" key="7">
    <source>
        <dbReference type="ARBA" id="ARBA00034754"/>
    </source>
</evidence>
<dbReference type="KEGG" id="wcp:H9Q76_03250"/>
<dbReference type="EC" id="2.7.7.7" evidence="1"/>
<dbReference type="Pfam" id="PF06144">
    <property type="entry name" value="DNA_pol3_delta"/>
    <property type="match status" value="1"/>
</dbReference>
<protein>
    <recommendedName>
        <fullName evidence="2">DNA polymerase III subunit delta</fullName>
        <ecNumber evidence="1">2.7.7.7</ecNumber>
    </recommendedName>
</protein>
<gene>
    <name evidence="11" type="primary">holA</name>
    <name evidence="11" type="ORF">H9Q76_03250</name>
</gene>
<organism evidence="11 12">
    <name type="scientific">Wujia chipingensis</name>
    <dbReference type="NCBI Taxonomy" id="2763670"/>
    <lineage>
        <taxon>Bacteria</taxon>
        <taxon>Bacillati</taxon>
        <taxon>Bacillota</taxon>
        <taxon>Clostridia</taxon>
        <taxon>Lachnospirales</taxon>
        <taxon>Lachnospiraceae</taxon>
        <taxon>Wujia</taxon>
    </lineage>
</organism>
<dbReference type="Pfam" id="PF21694">
    <property type="entry name" value="DNA_pol3_delta_C"/>
    <property type="match status" value="1"/>
</dbReference>
<evidence type="ECO:0000256" key="4">
    <source>
        <dbReference type="ARBA" id="ARBA00022695"/>
    </source>
</evidence>
<sequence length="342" mass="38912">MAKKEKANGMAILNEQINKKEFSRVYLLGGTEPYLIYQYRDKLIAAMINPNDTMNFITYKGENSKPEDIIEFADTMPFFTERRVVLVENSNFFKNGCEKLEEALDGLPDTTVLIFVEKNIDNRKKLSKLVAQLGTVAMFDAPDSEMLAVWLNGMFVEDQIAISGATLRYLIDRVGTSMNLLKNEADKLRSYAVEKGSVSKEDIDLLCVNQVEDKIFDMIDAISEKKQQKAMELYDDLLYLQEAPMKILVLITRNFMQLLKIRFALDTGTPEGQIASAFGIRPYFVKKYIAQARSFTKEQLLSCVRLCQEADTSIKTGKMRDKLATEMVILELLLHGGEKQEV</sequence>
<dbReference type="InterPro" id="IPR027417">
    <property type="entry name" value="P-loop_NTPase"/>
</dbReference>
<evidence type="ECO:0000256" key="2">
    <source>
        <dbReference type="ARBA" id="ARBA00017703"/>
    </source>
</evidence>
<accession>A0A7G9FP37</accession>
<evidence type="ECO:0000256" key="3">
    <source>
        <dbReference type="ARBA" id="ARBA00022679"/>
    </source>
</evidence>
<dbReference type="SUPFAM" id="SSF48019">
    <property type="entry name" value="post-AAA+ oligomerization domain-like"/>
    <property type="match status" value="1"/>
</dbReference>
<keyword evidence="3 11" id="KW-0808">Transferase</keyword>
<feature type="domain" description="DNA polymerase III delta subunit-like C-terminal" evidence="10">
    <location>
        <begin position="212"/>
        <end position="332"/>
    </location>
</feature>
<keyword evidence="6" id="KW-0239">DNA-directed DNA polymerase</keyword>
<comment type="catalytic activity">
    <reaction evidence="8">
        <text>DNA(n) + a 2'-deoxyribonucleoside 5'-triphosphate = DNA(n+1) + diphosphate</text>
        <dbReference type="Rhea" id="RHEA:22508"/>
        <dbReference type="Rhea" id="RHEA-COMP:17339"/>
        <dbReference type="Rhea" id="RHEA-COMP:17340"/>
        <dbReference type="ChEBI" id="CHEBI:33019"/>
        <dbReference type="ChEBI" id="CHEBI:61560"/>
        <dbReference type="ChEBI" id="CHEBI:173112"/>
        <dbReference type="EC" id="2.7.7.7"/>
    </reaction>
</comment>